<keyword evidence="3" id="KW-1185">Reference proteome</keyword>
<reference evidence="2 3" key="1">
    <citation type="submission" date="2013-03" db="EMBL/GenBank/DDBJ databases">
        <title>The Genome Sequence of Phialophora europaea CBS 101466.</title>
        <authorList>
            <consortium name="The Broad Institute Genomics Platform"/>
            <person name="Cuomo C."/>
            <person name="de Hoog S."/>
            <person name="Gorbushina A."/>
            <person name="Walker B."/>
            <person name="Young S.K."/>
            <person name="Zeng Q."/>
            <person name="Gargeya S."/>
            <person name="Fitzgerald M."/>
            <person name="Haas B."/>
            <person name="Abouelleil A."/>
            <person name="Allen A.W."/>
            <person name="Alvarado L."/>
            <person name="Arachchi H.M."/>
            <person name="Berlin A.M."/>
            <person name="Chapman S.B."/>
            <person name="Gainer-Dewar J."/>
            <person name="Goldberg J."/>
            <person name="Griggs A."/>
            <person name="Gujja S."/>
            <person name="Hansen M."/>
            <person name="Howarth C."/>
            <person name="Imamovic A."/>
            <person name="Ireland A."/>
            <person name="Larimer J."/>
            <person name="McCowan C."/>
            <person name="Murphy C."/>
            <person name="Pearson M."/>
            <person name="Poon T.W."/>
            <person name="Priest M."/>
            <person name="Roberts A."/>
            <person name="Saif S."/>
            <person name="Shea T."/>
            <person name="Sisk P."/>
            <person name="Sykes S."/>
            <person name="Wortman J."/>
            <person name="Nusbaum C."/>
            <person name="Birren B."/>
        </authorList>
    </citation>
    <scope>NUCLEOTIDE SEQUENCE [LARGE SCALE GENOMIC DNA]</scope>
    <source>
        <strain evidence="2 3">CBS 101466</strain>
    </source>
</reference>
<gene>
    <name evidence="2" type="ORF">HMPREF1541_01355</name>
</gene>
<feature type="compositionally biased region" description="Polar residues" evidence="1">
    <location>
        <begin position="23"/>
        <end position="42"/>
    </location>
</feature>
<organism evidence="2 3">
    <name type="scientific">Cyphellophora europaea (strain CBS 101466)</name>
    <name type="common">Phialophora europaea</name>
    <dbReference type="NCBI Taxonomy" id="1220924"/>
    <lineage>
        <taxon>Eukaryota</taxon>
        <taxon>Fungi</taxon>
        <taxon>Dikarya</taxon>
        <taxon>Ascomycota</taxon>
        <taxon>Pezizomycotina</taxon>
        <taxon>Eurotiomycetes</taxon>
        <taxon>Chaetothyriomycetidae</taxon>
        <taxon>Chaetothyriales</taxon>
        <taxon>Cyphellophoraceae</taxon>
        <taxon>Cyphellophora</taxon>
    </lineage>
</organism>
<feature type="compositionally biased region" description="Polar residues" evidence="1">
    <location>
        <begin position="49"/>
        <end position="90"/>
    </location>
</feature>
<dbReference type="EMBL" id="KB822711">
    <property type="protein sequence ID" value="ETN47164.1"/>
    <property type="molecule type" value="Genomic_DNA"/>
</dbReference>
<sequence length="183" mass="19185">MAPTQRPFFSNFFSAFRARTTTNPTFQAKSAPTVGSPTSLSPTAHAAPGSTTASQPRTITTKTSDSPTPQQNVTSPTRSTAVPFSPSTTRYAPPLSRSPGTASPGTNPNLSMSPPGASTPITRGRQRRGSDSSNSSAGFMDALGPEKWYVGGRNASGEETFYRLGMVGAGQGKRVRSLDRLSL</sequence>
<dbReference type="VEuPathDB" id="FungiDB:HMPREF1541_01355"/>
<dbReference type="Proteomes" id="UP000030752">
    <property type="component" value="Unassembled WGS sequence"/>
</dbReference>
<dbReference type="eggNOG" id="ENOG502SUBI">
    <property type="taxonomic scope" value="Eukaryota"/>
</dbReference>
<feature type="region of interest" description="Disordered" evidence="1">
    <location>
        <begin position="23"/>
        <end position="141"/>
    </location>
</feature>
<protein>
    <submittedName>
        <fullName evidence="2">Uncharacterized protein</fullName>
    </submittedName>
</protein>
<dbReference type="HOGENOM" id="CLU_085820_0_0_1"/>
<dbReference type="STRING" id="1220924.W2SH14"/>
<dbReference type="InParanoid" id="W2SH14"/>
<evidence type="ECO:0000256" key="1">
    <source>
        <dbReference type="SAM" id="MobiDB-lite"/>
    </source>
</evidence>
<dbReference type="AlphaFoldDB" id="W2SH14"/>
<accession>W2SH14</accession>
<dbReference type="OrthoDB" id="4207123at2759"/>
<proteinExistence type="predicted"/>
<feature type="compositionally biased region" description="Polar residues" evidence="1">
    <location>
        <begin position="98"/>
        <end position="112"/>
    </location>
</feature>
<dbReference type="RefSeq" id="XP_008711876.1">
    <property type="nucleotide sequence ID" value="XM_008713654.1"/>
</dbReference>
<dbReference type="PANTHER" id="PTHR42095">
    <property type="entry name" value="YALI0C12166P"/>
    <property type="match status" value="1"/>
</dbReference>
<dbReference type="GeneID" id="19968694"/>
<name>W2SH14_CYPE1</name>
<dbReference type="PANTHER" id="PTHR42095:SF1">
    <property type="entry name" value="YALI0C12166P"/>
    <property type="match status" value="1"/>
</dbReference>
<evidence type="ECO:0000313" key="2">
    <source>
        <dbReference type="EMBL" id="ETN47164.1"/>
    </source>
</evidence>
<evidence type="ECO:0000313" key="3">
    <source>
        <dbReference type="Proteomes" id="UP000030752"/>
    </source>
</evidence>